<name>A0A1L6RA85_9LACO</name>
<dbReference type="EMBL" id="CP014332">
    <property type="protein sequence ID" value="APS41444.1"/>
    <property type="molecule type" value="Genomic_DNA"/>
</dbReference>
<gene>
    <name evidence="3" type="ORF">FOL01_0585</name>
</gene>
<keyword evidence="2" id="KW-1133">Transmembrane helix</keyword>
<dbReference type="KEGG" id="wjo:FOL01_0585"/>
<protein>
    <submittedName>
        <fullName evidence="3">Phage protein</fullName>
    </submittedName>
</protein>
<evidence type="ECO:0000313" key="4">
    <source>
        <dbReference type="Proteomes" id="UP000185473"/>
    </source>
</evidence>
<feature type="region of interest" description="Disordered" evidence="1">
    <location>
        <begin position="254"/>
        <end position="274"/>
    </location>
</feature>
<evidence type="ECO:0000256" key="1">
    <source>
        <dbReference type="SAM" id="MobiDB-lite"/>
    </source>
</evidence>
<accession>A0A1L6RA85</accession>
<feature type="region of interest" description="Disordered" evidence="1">
    <location>
        <begin position="92"/>
        <end position="113"/>
    </location>
</feature>
<keyword evidence="2" id="KW-0472">Membrane</keyword>
<reference evidence="3 4" key="1">
    <citation type="submission" date="2016-02" db="EMBL/GenBank/DDBJ databases">
        <title>Complete Genome Sequence of Weissella jogaejeotgali FOL01.</title>
        <authorList>
            <person name="Lee J.-H."/>
            <person name="Ku H.-J."/>
        </authorList>
    </citation>
    <scope>NUCLEOTIDE SEQUENCE [LARGE SCALE GENOMIC DNA]</scope>
    <source>
        <strain evidence="3 4">FOL01</strain>
    </source>
</reference>
<sequence>MEKLPEKKVLGIISIIIGVVALVLSWVPFINNFAAIVAVIGLIFGIVGLLFNRKHKKILSWIGVGLSVLAFITVLVTQSIYSNAIDKATEAPQATPSSSAKASSTASSSSEDSKNKSIEVNYEKYDVKDSKTYSVNYTDDVWAGTNITINNVTVYKLAKTYEYDSVDDGKFDTNGFIRINMTIAPTQDIDTYPTQGTLVFDNGEQHEADTDENWDGEIAANAKKTGTVTVPIGSLDSADAINNFRLKFDADYETEDYDDDNSTHEYDMSIDLNN</sequence>
<dbReference type="RefSeq" id="WP_083603415.1">
    <property type="nucleotide sequence ID" value="NZ_CP014332.1"/>
</dbReference>
<evidence type="ECO:0000256" key="2">
    <source>
        <dbReference type="SAM" id="Phobius"/>
    </source>
</evidence>
<feature type="transmembrane region" description="Helical" evidence="2">
    <location>
        <begin position="33"/>
        <end position="51"/>
    </location>
</feature>
<organism evidence="3 4">
    <name type="scientific">Weissella jogaejeotgali</name>
    <dbReference type="NCBI Taxonomy" id="1631871"/>
    <lineage>
        <taxon>Bacteria</taxon>
        <taxon>Bacillati</taxon>
        <taxon>Bacillota</taxon>
        <taxon>Bacilli</taxon>
        <taxon>Lactobacillales</taxon>
        <taxon>Lactobacillaceae</taxon>
        <taxon>Weissella</taxon>
    </lineage>
</organism>
<dbReference type="OrthoDB" id="9783823at2"/>
<keyword evidence="2" id="KW-0812">Transmembrane</keyword>
<feature type="compositionally biased region" description="Low complexity" evidence="1">
    <location>
        <begin position="97"/>
        <end position="110"/>
    </location>
</feature>
<evidence type="ECO:0000313" key="3">
    <source>
        <dbReference type="EMBL" id="APS41444.1"/>
    </source>
</evidence>
<dbReference type="Proteomes" id="UP000185473">
    <property type="component" value="Chromosome"/>
</dbReference>
<feature type="transmembrane region" description="Helical" evidence="2">
    <location>
        <begin position="9"/>
        <end position="27"/>
    </location>
</feature>
<feature type="transmembrane region" description="Helical" evidence="2">
    <location>
        <begin position="58"/>
        <end position="81"/>
    </location>
</feature>
<keyword evidence="4" id="KW-1185">Reference proteome</keyword>
<proteinExistence type="predicted"/>
<dbReference type="AlphaFoldDB" id="A0A1L6RA85"/>
<dbReference type="STRING" id="1631871.FOL01_0585"/>